<dbReference type="InterPro" id="IPR022198">
    <property type="entry name" value="DUF3723"/>
</dbReference>
<evidence type="ECO:0000313" key="1">
    <source>
        <dbReference type="EMBL" id="KAF2685711.1"/>
    </source>
</evidence>
<dbReference type="AlphaFoldDB" id="A0A6G1J675"/>
<dbReference type="EMBL" id="MU005578">
    <property type="protein sequence ID" value="KAF2685711.1"/>
    <property type="molecule type" value="Genomic_DNA"/>
</dbReference>
<evidence type="ECO:0000313" key="2">
    <source>
        <dbReference type="Proteomes" id="UP000799291"/>
    </source>
</evidence>
<gene>
    <name evidence="1" type="ORF">K458DRAFT_442082</name>
</gene>
<proteinExistence type="predicted"/>
<accession>A0A6G1J675</accession>
<reference evidence="1" key="1">
    <citation type="journal article" date="2020" name="Stud. Mycol.">
        <title>101 Dothideomycetes genomes: a test case for predicting lifestyles and emergence of pathogens.</title>
        <authorList>
            <person name="Haridas S."/>
            <person name="Albert R."/>
            <person name="Binder M."/>
            <person name="Bloem J."/>
            <person name="Labutti K."/>
            <person name="Salamov A."/>
            <person name="Andreopoulos B."/>
            <person name="Baker S."/>
            <person name="Barry K."/>
            <person name="Bills G."/>
            <person name="Bluhm B."/>
            <person name="Cannon C."/>
            <person name="Castanera R."/>
            <person name="Culley D."/>
            <person name="Daum C."/>
            <person name="Ezra D."/>
            <person name="Gonzalez J."/>
            <person name="Henrissat B."/>
            <person name="Kuo A."/>
            <person name="Liang C."/>
            <person name="Lipzen A."/>
            <person name="Lutzoni F."/>
            <person name="Magnuson J."/>
            <person name="Mondo S."/>
            <person name="Nolan M."/>
            <person name="Ohm R."/>
            <person name="Pangilinan J."/>
            <person name="Park H.-J."/>
            <person name="Ramirez L."/>
            <person name="Alfaro M."/>
            <person name="Sun H."/>
            <person name="Tritt A."/>
            <person name="Yoshinaga Y."/>
            <person name="Zwiers L.-H."/>
            <person name="Turgeon B."/>
            <person name="Goodwin S."/>
            <person name="Spatafora J."/>
            <person name="Crous P."/>
            <person name="Grigoriev I."/>
        </authorList>
    </citation>
    <scope>NUCLEOTIDE SEQUENCE</scope>
    <source>
        <strain evidence="1">CBS 122367</strain>
    </source>
</reference>
<dbReference type="Proteomes" id="UP000799291">
    <property type="component" value="Unassembled WGS sequence"/>
</dbReference>
<protein>
    <submittedName>
        <fullName evidence="1">Uncharacterized protein</fullName>
    </submittedName>
</protein>
<dbReference type="Pfam" id="PF12520">
    <property type="entry name" value="DUF3723"/>
    <property type="match status" value="2"/>
</dbReference>
<sequence length="530" mass="61893">MSCFNDDLSKLKATYFRGVARVQLNALSFYHPLVQRNCRKVSQKNVRRIQKIFENVGCLRQQEENYIDAVIDDTSLDDAVAVSQVLWNELLCLRKGQELPLLHLRNVDCLSGRHRIEAAKAFLDENDQWWTVRLFSKTDTPDLVLTRIIRSFSNERKPSNREIFRRILINRRLHDELSENQWWAYIDNTKPRNLHQLLKNRPLAAAFESLVDMPGLWAKLQLGALHRLLALKCDEEMIRYLKHIERTWDIIIKCGDTILPYSVIDDITAEKLEGLCPKHCASDRDYIIALMQDRVIFPLVTLKFLEPLCDSLRRLIGSKMKGTIRKSLLGCFFLPARTRVQKSERYYMEFRARLDQVNAAELAYVQLWAFCGRHFDELSTFAPRKVNGKDKPVVVEQNPMLWQRLVTFASDLGFRIPEATQLGVQDPRFKLAADYLRKANPLSLYFSTARIQRVVLAGSLLEDTVEEVLGLDTTELVKERRLGRTFELDLEEDKHHLFVLTIYQNRDFPVVDLQFVRHDLFRCIFGPFCF</sequence>
<organism evidence="1 2">
    <name type="scientific">Lentithecium fluviatile CBS 122367</name>
    <dbReference type="NCBI Taxonomy" id="1168545"/>
    <lineage>
        <taxon>Eukaryota</taxon>
        <taxon>Fungi</taxon>
        <taxon>Dikarya</taxon>
        <taxon>Ascomycota</taxon>
        <taxon>Pezizomycotina</taxon>
        <taxon>Dothideomycetes</taxon>
        <taxon>Pleosporomycetidae</taxon>
        <taxon>Pleosporales</taxon>
        <taxon>Massarineae</taxon>
        <taxon>Lentitheciaceae</taxon>
        <taxon>Lentithecium</taxon>
    </lineage>
</organism>
<dbReference type="OrthoDB" id="4227485at2759"/>
<keyword evidence="2" id="KW-1185">Reference proteome</keyword>
<name>A0A6G1J675_9PLEO</name>